<keyword evidence="2" id="KW-0472">Membrane</keyword>
<comment type="caution">
    <text evidence="4">The sequence shown here is derived from an EMBL/GenBank/DDBJ whole genome shotgun (WGS) entry which is preliminary data.</text>
</comment>
<keyword evidence="2" id="KW-1133">Transmembrane helix</keyword>
<feature type="transmembrane region" description="Helical" evidence="2">
    <location>
        <begin position="6"/>
        <end position="25"/>
    </location>
</feature>
<feature type="compositionally biased region" description="Polar residues" evidence="1">
    <location>
        <begin position="306"/>
        <end position="318"/>
    </location>
</feature>
<proteinExistence type="predicted"/>
<evidence type="ECO:0000256" key="2">
    <source>
        <dbReference type="SAM" id="Phobius"/>
    </source>
</evidence>
<sequence>MTELVLYLVKSGVCLSLLYFVYKYSLSGETLFRLNRAVILSIVLLSIILPVWTITIFKEIIAPVGLNQNVIVADSSTPIIQNQQISQNDWFSVIQIIAICVYIIGALSLLGKNIYGIFQIYRIMRNSYQEANSVEKLYISNKQIIPFSWFNNIIISDEDYRSNKEIIIDHEKAHIQLKHNYDLLFINTVAIFQWFNPIFWLLRKELITIHEYQADSCVLKNGIDARKYQYLLISKGTQQSFSIPVVNHLCSGNFQKRIKMMLKKRSSPNKAIKALLILPMIAAAVAVFAETEYVVSYPDVSLTNDSIESPTDVSPTSESVKEPQKDKKVNRDQVVPVTIFKNGTYRLGQWSSYTTNKNINEASQNNIDQVIKDIVSKMKYSKDSIYFVIKYEEGDLLTVNISHHNTLLDALKTNGINNISAQRLVNPIQKKNTLSIKINDNGVFLVNDGIVTSDKNLELLIKKQIEKLKSVSNEPIMAEILTSLNTPYESVSLVKEILSKENVSIIPNSPEVQSLDIKVFPEDLESQIAKLVASKVIYPEEAKSAGLQGAFIVKISTEKGVIKSTRIIEKNDELNVPLLDKIIVVAYAKSDSNMSESNQNDGNIAIKKELLRVSELLSQIENPEWKINNLDFAIEIVFQLR</sequence>
<reference evidence="4" key="1">
    <citation type="submission" date="2019-08" db="EMBL/GenBank/DDBJ databases">
        <authorList>
            <person name="Kucharzyk K."/>
            <person name="Murdoch R.W."/>
            <person name="Higgins S."/>
            <person name="Loffler F."/>
        </authorList>
    </citation>
    <scope>NUCLEOTIDE SEQUENCE</scope>
</reference>
<dbReference type="PANTHER" id="PTHR34978">
    <property type="entry name" value="POSSIBLE SENSOR-TRANSDUCER PROTEIN BLAR"/>
    <property type="match status" value="1"/>
</dbReference>
<dbReference type="PANTHER" id="PTHR34978:SF3">
    <property type="entry name" value="SLR0241 PROTEIN"/>
    <property type="match status" value="1"/>
</dbReference>
<keyword evidence="2" id="KW-0812">Transmembrane</keyword>
<evidence type="ECO:0000256" key="1">
    <source>
        <dbReference type="SAM" id="MobiDB-lite"/>
    </source>
</evidence>
<feature type="compositionally biased region" description="Basic and acidic residues" evidence="1">
    <location>
        <begin position="319"/>
        <end position="328"/>
    </location>
</feature>
<gene>
    <name evidence="4" type="ORF">SDC9_59271</name>
</gene>
<dbReference type="InterPro" id="IPR052173">
    <property type="entry name" value="Beta-lactam_resp_regulator"/>
</dbReference>
<evidence type="ECO:0000313" key="4">
    <source>
        <dbReference type="EMBL" id="MPM12916.1"/>
    </source>
</evidence>
<dbReference type="Pfam" id="PF05569">
    <property type="entry name" value="Peptidase_M56"/>
    <property type="match status" value="1"/>
</dbReference>
<accession>A0A644X9P5</accession>
<evidence type="ECO:0000259" key="3">
    <source>
        <dbReference type="Pfam" id="PF05569"/>
    </source>
</evidence>
<dbReference type="CDD" id="cd07341">
    <property type="entry name" value="M56_BlaR1_MecR1_like"/>
    <property type="match status" value="1"/>
</dbReference>
<dbReference type="AlphaFoldDB" id="A0A644X9P5"/>
<name>A0A644X9P5_9ZZZZ</name>
<dbReference type="InterPro" id="IPR008756">
    <property type="entry name" value="Peptidase_M56"/>
</dbReference>
<feature type="domain" description="Peptidase M56" evidence="3">
    <location>
        <begin position="37"/>
        <end position="260"/>
    </location>
</feature>
<protein>
    <recommendedName>
        <fullName evidence="3">Peptidase M56 domain-containing protein</fullName>
    </recommendedName>
</protein>
<feature type="transmembrane region" description="Helical" evidence="2">
    <location>
        <begin position="37"/>
        <end position="57"/>
    </location>
</feature>
<feature type="transmembrane region" description="Helical" evidence="2">
    <location>
        <begin position="90"/>
        <end position="115"/>
    </location>
</feature>
<feature type="region of interest" description="Disordered" evidence="1">
    <location>
        <begin position="306"/>
        <end position="328"/>
    </location>
</feature>
<dbReference type="EMBL" id="VSSQ01002038">
    <property type="protein sequence ID" value="MPM12916.1"/>
    <property type="molecule type" value="Genomic_DNA"/>
</dbReference>
<organism evidence="4">
    <name type="scientific">bioreactor metagenome</name>
    <dbReference type="NCBI Taxonomy" id="1076179"/>
    <lineage>
        <taxon>unclassified sequences</taxon>
        <taxon>metagenomes</taxon>
        <taxon>ecological metagenomes</taxon>
    </lineage>
</organism>